<protein>
    <submittedName>
        <fullName evidence="2">Uncharacterized protein</fullName>
    </submittedName>
</protein>
<sequence>MSSVNRRLTGAQYLAALCSSDLRAMSSPRPAEYISKVKHSWAGHIMRRIDDTWAERTPEWILGDAERPRGRPPTRWGDVPATRMDHLREQLDTA</sequence>
<comment type="caution">
    <text evidence="2">The sequence shown here is derived from an EMBL/GenBank/DDBJ whole genome shotgun (WGS) entry which is preliminary data.</text>
</comment>
<gene>
    <name evidence="2" type="primary">Necator_chrIV.g16958</name>
    <name evidence="2" type="ORF">RB195_003660</name>
</gene>
<evidence type="ECO:0000313" key="3">
    <source>
        <dbReference type="Proteomes" id="UP001303046"/>
    </source>
</evidence>
<name>A0ABR1DR38_NECAM</name>
<evidence type="ECO:0000256" key="1">
    <source>
        <dbReference type="SAM" id="MobiDB-lite"/>
    </source>
</evidence>
<reference evidence="2 3" key="1">
    <citation type="submission" date="2023-08" db="EMBL/GenBank/DDBJ databases">
        <title>A Necator americanus chromosomal reference genome.</title>
        <authorList>
            <person name="Ilik V."/>
            <person name="Petrzelkova K.J."/>
            <person name="Pardy F."/>
            <person name="Fuh T."/>
            <person name="Niatou-Singa F.S."/>
            <person name="Gouil Q."/>
            <person name="Baker L."/>
            <person name="Ritchie M.E."/>
            <person name="Jex A.R."/>
            <person name="Gazzola D."/>
            <person name="Li H."/>
            <person name="Toshio Fujiwara R."/>
            <person name="Zhan B."/>
            <person name="Aroian R.V."/>
            <person name="Pafco B."/>
            <person name="Schwarz E.M."/>
        </authorList>
    </citation>
    <scope>NUCLEOTIDE SEQUENCE [LARGE SCALE GENOMIC DNA]</scope>
    <source>
        <strain evidence="2 3">Aroian</strain>
        <tissue evidence="2">Whole animal</tissue>
    </source>
</reference>
<dbReference type="Proteomes" id="UP001303046">
    <property type="component" value="Unassembled WGS sequence"/>
</dbReference>
<proteinExistence type="predicted"/>
<organism evidence="2 3">
    <name type="scientific">Necator americanus</name>
    <name type="common">Human hookworm</name>
    <dbReference type="NCBI Taxonomy" id="51031"/>
    <lineage>
        <taxon>Eukaryota</taxon>
        <taxon>Metazoa</taxon>
        <taxon>Ecdysozoa</taxon>
        <taxon>Nematoda</taxon>
        <taxon>Chromadorea</taxon>
        <taxon>Rhabditida</taxon>
        <taxon>Rhabditina</taxon>
        <taxon>Rhabditomorpha</taxon>
        <taxon>Strongyloidea</taxon>
        <taxon>Ancylostomatidae</taxon>
        <taxon>Bunostominae</taxon>
        <taxon>Necator</taxon>
    </lineage>
</organism>
<feature type="compositionally biased region" description="Basic and acidic residues" evidence="1">
    <location>
        <begin position="83"/>
        <end position="94"/>
    </location>
</feature>
<accession>A0ABR1DR38</accession>
<feature type="region of interest" description="Disordered" evidence="1">
    <location>
        <begin position="64"/>
        <end position="94"/>
    </location>
</feature>
<keyword evidence="3" id="KW-1185">Reference proteome</keyword>
<evidence type="ECO:0000313" key="2">
    <source>
        <dbReference type="EMBL" id="KAK6752371.1"/>
    </source>
</evidence>
<dbReference type="EMBL" id="JAVFWL010000004">
    <property type="protein sequence ID" value="KAK6752371.1"/>
    <property type="molecule type" value="Genomic_DNA"/>
</dbReference>